<dbReference type="RefSeq" id="YP_010802252.1">
    <property type="nucleotide sequence ID" value="NC_076972.1"/>
</dbReference>
<feature type="region of interest" description="Disordered" evidence="1">
    <location>
        <begin position="153"/>
        <end position="215"/>
    </location>
</feature>
<reference evidence="2" key="2">
    <citation type="journal article" date="2021" name="Viruses">
        <title>Illuminating the Plant Rhabdovirus Landscape through Metatranscriptomics Data.</title>
        <authorList>
            <person name="Bejerman N."/>
            <person name="Dietzgen R.G."/>
            <person name="Debat H."/>
        </authorList>
    </citation>
    <scope>NUCLEOTIDE SEQUENCE</scope>
</reference>
<proteinExistence type="predicted"/>
<accession>A0A8D9UIV8</accession>
<evidence type="ECO:0000256" key="1">
    <source>
        <dbReference type="SAM" id="MobiDB-lite"/>
    </source>
</evidence>
<reference evidence="2" key="1">
    <citation type="journal article" date="2021" name="J. Anim. Genet.">
        <title>Illuminating the plant rhabdovirus landscape through metatranscriptomics data.</title>
        <authorList>
            <person name="Bejerman N."/>
            <person name="Dietzgen R.G."/>
            <person name="Debat H."/>
        </authorList>
    </citation>
    <scope>NUCLEOTIDE SEQUENCE</scope>
</reference>
<keyword evidence="3" id="KW-1185">Reference proteome</keyword>
<dbReference type="EMBL" id="BK014299">
    <property type="protein sequence ID" value="DAF42292.1"/>
    <property type="molecule type" value="Viral_cRNA"/>
</dbReference>
<protein>
    <submittedName>
        <fullName evidence="2">P</fullName>
    </submittedName>
</protein>
<sequence length="337" mass="38260">MNIQPANVAAPYAKYTNIPLSVAGSEVLTSKMASEVEDIQDDAVKKEVIASMLRIKERMSLESLPVTERMCRIIVEVQGVLHKNNFNQLSDVLLDGIVTFGKEIRLSTVPTVDLANKMDDTLSKFDNKILEFQKTLGKLRRFESHMNKVYGKADKGKEIMEQPPSNQKTEDSTNDGPPSKKLVVENIPEVGDTDETKDDQQMEGIDQEEDINSEKAHEMRTKIESYYGDPEYSSKSEEVQNNAVYYWLNDIMKVNPPIWKDDPTIYYILKTIIDKGCMIKTIRALRNEVTVTPAEKSALIESYIDCVNRDSVWFGKIHLEPLFDDENQIVGSQLLKS</sequence>
<dbReference type="GeneID" id="80540971"/>
<dbReference type="Proteomes" id="UP001161651">
    <property type="component" value="Segment"/>
</dbReference>
<evidence type="ECO:0000313" key="3">
    <source>
        <dbReference type="Proteomes" id="UP001161651"/>
    </source>
</evidence>
<organism evidence="2 3">
    <name type="scientific">Asclepias syriaca virus 2</name>
    <dbReference type="NCBI Taxonomy" id="2793723"/>
    <lineage>
        <taxon>Viruses</taxon>
        <taxon>Riboviria</taxon>
        <taxon>Orthornavirae</taxon>
        <taxon>Negarnaviricota</taxon>
        <taxon>Haploviricotina</taxon>
        <taxon>Monjiviricetes</taxon>
        <taxon>Mononegavirales</taxon>
        <taxon>Rhabdoviridae</taxon>
        <taxon>Betarhabdovirinae</taxon>
        <taxon>Betanucleorhabdovirus</taxon>
        <taxon>Betanucleorhabdovirus asclepiadis</taxon>
    </lineage>
</organism>
<evidence type="ECO:0000313" key="2">
    <source>
        <dbReference type="EMBL" id="DAF42292.1"/>
    </source>
</evidence>
<name>A0A8D9UIV8_9RHAB</name>
<dbReference type="KEGG" id="vg:80540971"/>